<comment type="catalytic activity">
    <reaction evidence="9 10 11">
        <text>2-[(2R,5Z)-2-carboxy-4-methylthiazol-5(2H)-ylidene]ethyl phosphate + 4-amino-2-methyl-5-(diphosphooxymethyl)pyrimidine + 2 H(+) = thiamine phosphate + CO2 + diphosphate</text>
        <dbReference type="Rhea" id="RHEA:47844"/>
        <dbReference type="ChEBI" id="CHEBI:15378"/>
        <dbReference type="ChEBI" id="CHEBI:16526"/>
        <dbReference type="ChEBI" id="CHEBI:33019"/>
        <dbReference type="ChEBI" id="CHEBI:37575"/>
        <dbReference type="ChEBI" id="CHEBI:57841"/>
        <dbReference type="ChEBI" id="CHEBI:62899"/>
        <dbReference type="EC" id="2.5.1.3"/>
    </reaction>
</comment>
<comment type="caution">
    <text evidence="10">Lacks conserved residue(s) required for the propagation of feature annotation.</text>
</comment>
<protein>
    <recommendedName>
        <fullName evidence="10">Thiamine-phosphate synthase</fullName>
        <shortName evidence="10">TP synthase</shortName>
        <shortName evidence="10">TPS</shortName>
        <ecNumber evidence="10">2.5.1.3</ecNumber>
    </recommendedName>
    <alternativeName>
        <fullName evidence="10">Thiamine-phosphate pyrophosphorylase</fullName>
        <shortName evidence="10">TMP pyrophosphorylase</shortName>
        <shortName evidence="10">TMP-PPase</shortName>
    </alternativeName>
</protein>
<evidence type="ECO:0000259" key="13">
    <source>
        <dbReference type="Pfam" id="PF02581"/>
    </source>
</evidence>
<comment type="function">
    <text evidence="1 10">Condenses 4-methyl-5-(beta-hydroxyethyl)thiazole monophosphate (THZ-P) and 2-methyl-4-amino-5-hydroxymethyl pyrimidine pyrophosphate (HMP-PP) to form thiamine monophosphate (TMP).</text>
</comment>
<reference evidence="14 15" key="1">
    <citation type="submission" date="2015-03" db="EMBL/GenBank/DDBJ databases">
        <title>Luteipulveratus halotolerans sp. nov., a novel actinobacterium (Dermacoccaceae) from Sarawak, Malaysia.</title>
        <authorList>
            <person name="Juboi H."/>
            <person name="Basik A."/>
            <person name="Shamsul S.S."/>
            <person name="Arnold P."/>
            <person name="Schmitt E.K."/>
            <person name="Sanglier J.-J."/>
            <person name="Yeo T."/>
        </authorList>
    </citation>
    <scope>NUCLEOTIDE SEQUENCE [LARGE SCALE GENOMIC DNA]</scope>
    <source>
        <strain evidence="14 15">MN07-A0370</strain>
    </source>
</reference>
<dbReference type="GO" id="GO:0009229">
    <property type="term" value="P:thiamine diphosphate biosynthetic process"/>
    <property type="evidence" value="ECO:0007669"/>
    <property type="project" value="UniProtKB-UniRule"/>
</dbReference>
<evidence type="ECO:0000256" key="5">
    <source>
        <dbReference type="ARBA" id="ARBA00022842"/>
    </source>
</evidence>
<proteinExistence type="inferred from homology"/>
<evidence type="ECO:0000256" key="9">
    <source>
        <dbReference type="ARBA" id="ARBA00047883"/>
    </source>
</evidence>
<organism evidence="14 15">
    <name type="scientific">Luteipulveratus mongoliensis</name>
    <dbReference type="NCBI Taxonomy" id="571913"/>
    <lineage>
        <taxon>Bacteria</taxon>
        <taxon>Bacillati</taxon>
        <taxon>Actinomycetota</taxon>
        <taxon>Actinomycetes</taxon>
        <taxon>Micrococcales</taxon>
        <taxon>Dermacoccaceae</taxon>
        <taxon>Luteipulveratus</taxon>
    </lineage>
</organism>
<evidence type="ECO:0000256" key="4">
    <source>
        <dbReference type="ARBA" id="ARBA00022723"/>
    </source>
</evidence>
<dbReference type="AlphaFoldDB" id="A0A0K1JDM5"/>
<keyword evidence="5 10" id="KW-0460">Magnesium</keyword>
<dbReference type="InterPro" id="IPR034291">
    <property type="entry name" value="TMP_synthase"/>
</dbReference>
<dbReference type="CDD" id="cd00564">
    <property type="entry name" value="TMP_TenI"/>
    <property type="match status" value="1"/>
</dbReference>
<evidence type="ECO:0000256" key="3">
    <source>
        <dbReference type="ARBA" id="ARBA00022679"/>
    </source>
</evidence>
<dbReference type="InterPro" id="IPR036206">
    <property type="entry name" value="ThiamineP_synth_sf"/>
</dbReference>
<dbReference type="Proteomes" id="UP000066480">
    <property type="component" value="Chromosome"/>
</dbReference>
<dbReference type="PANTHER" id="PTHR20857">
    <property type="entry name" value="THIAMINE-PHOSPHATE PYROPHOSPHORYLASE"/>
    <property type="match status" value="1"/>
</dbReference>
<feature type="binding site" evidence="10">
    <location>
        <begin position="139"/>
        <end position="141"/>
    </location>
    <ligand>
        <name>2-[(2R,5Z)-2-carboxy-4-methylthiazol-5(2H)-ylidene]ethyl phosphate</name>
        <dbReference type="ChEBI" id="CHEBI:62899"/>
    </ligand>
</feature>
<dbReference type="InterPro" id="IPR022998">
    <property type="entry name" value="ThiamineP_synth_TenI"/>
</dbReference>
<dbReference type="NCBIfam" id="TIGR00693">
    <property type="entry name" value="thiE"/>
    <property type="match status" value="1"/>
</dbReference>
<comment type="catalytic activity">
    <reaction evidence="7 10 11">
        <text>4-methyl-5-(2-phosphooxyethyl)-thiazole + 4-amino-2-methyl-5-(diphosphooxymethyl)pyrimidine + H(+) = thiamine phosphate + diphosphate</text>
        <dbReference type="Rhea" id="RHEA:22328"/>
        <dbReference type="ChEBI" id="CHEBI:15378"/>
        <dbReference type="ChEBI" id="CHEBI:33019"/>
        <dbReference type="ChEBI" id="CHEBI:37575"/>
        <dbReference type="ChEBI" id="CHEBI:57841"/>
        <dbReference type="ChEBI" id="CHEBI:58296"/>
        <dbReference type="EC" id="2.5.1.3"/>
    </reaction>
</comment>
<feature type="binding site" evidence="10">
    <location>
        <position position="170"/>
    </location>
    <ligand>
        <name>2-[(2R,5Z)-2-carboxy-4-methylthiazol-5(2H)-ylidene]ethyl phosphate</name>
        <dbReference type="ChEBI" id="CHEBI:62899"/>
    </ligand>
</feature>
<feature type="domain" description="Thiamine phosphate synthase/TenI" evidence="13">
    <location>
        <begin position="10"/>
        <end position="193"/>
    </location>
</feature>
<feature type="binding site" evidence="10">
    <location>
        <position position="92"/>
    </location>
    <ligand>
        <name>Mg(2+)</name>
        <dbReference type="ChEBI" id="CHEBI:18420"/>
    </ligand>
</feature>
<comment type="pathway">
    <text evidence="2 10 12">Cofactor biosynthesis; thiamine diphosphate biosynthesis; thiamine phosphate from 4-amino-2-methyl-5-diphosphomethylpyrimidine and 4-methyl-5-(2-phosphoethyl)-thiazole: step 1/1.</text>
</comment>
<feature type="binding site" evidence="10">
    <location>
        <position position="142"/>
    </location>
    <ligand>
        <name>4-amino-2-methyl-5-(diphosphooxymethyl)pyrimidine</name>
        <dbReference type="ChEBI" id="CHEBI:57841"/>
    </ligand>
</feature>
<dbReference type="GO" id="GO:0000287">
    <property type="term" value="F:magnesium ion binding"/>
    <property type="evidence" value="ECO:0007669"/>
    <property type="project" value="UniProtKB-UniRule"/>
</dbReference>
<feature type="binding site" evidence="10">
    <location>
        <position position="73"/>
    </location>
    <ligand>
        <name>Mg(2+)</name>
        <dbReference type="ChEBI" id="CHEBI:18420"/>
    </ligand>
</feature>
<evidence type="ECO:0000256" key="7">
    <source>
        <dbReference type="ARBA" id="ARBA00047334"/>
    </source>
</evidence>
<dbReference type="STRING" id="571913.VV02_01180"/>
<dbReference type="Gene3D" id="3.20.20.70">
    <property type="entry name" value="Aldolase class I"/>
    <property type="match status" value="1"/>
</dbReference>
<keyword evidence="15" id="KW-1185">Reference proteome</keyword>
<feature type="binding site" evidence="10">
    <location>
        <position position="72"/>
    </location>
    <ligand>
        <name>4-amino-2-methyl-5-(diphosphooxymethyl)pyrimidine</name>
        <dbReference type="ChEBI" id="CHEBI:57841"/>
    </ligand>
</feature>
<gene>
    <name evidence="10" type="primary">thiE</name>
    <name evidence="14" type="ORF">VV02_01180</name>
</gene>
<keyword evidence="3 10" id="KW-0808">Transferase</keyword>
<evidence type="ECO:0000256" key="2">
    <source>
        <dbReference type="ARBA" id="ARBA00005165"/>
    </source>
</evidence>
<dbReference type="GO" id="GO:0009228">
    <property type="term" value="P:thiamine biosynthetic process"/>
    <property type="evidence" value="ECO:0007669"/>
    <property type="project" value="UniProtKB-KW"/>
</dbReference>
<evidence type="ECO:0000256" key="10">
    <source>
        <dbReference type="HAMAP-Rule" id="MF_00097"/>
    </source>
</evidence>
<dbReference type="EMBL" id="CP011112">
    <property type="protein sequence ID" value="AKU14804.1"/>
    <property type="molecule type" value="Genomic_DNA"/>
</dbReference>
<evidence type="ECO:0000313" key="14">
    <source>
        <dbReference type="EMBL" id="AKU14804.1"/>
    </source>
</evidence>
<dbReference type="HAMAP" id="MF_00097">
    <property type="entry name" value="TMP_synthase"/>
    <property type="match status" value="1"/>
</dbReference>
<dbReference type="InterPro" id="IPR013785">
    <property type="entry name" value="Aldolase_TIM"/>
</dbReference>
<dbReference type="UniPathway" id="UPA00060">
    <property type="reaction ID" value="UER00141"/>
</dbReference>
<comment type="catalytic activity">
    <reaction evidence="8 10 11">
        <text>2-(2-carboxy-4-methylthiazol-5-yl)ethyl phosphate + 4-amino-2-methyl-5-(diphosphooxymethyl)pyrimidine + 2 H(+) = thiamine phosphate + CO2 + diphosphate</text>
        <dbReference type="Rhea" id="RHEA:47848"/>
        <dbReference type="ChEBI" id="CHEBI:15378"/>
        <dbReference type="ChEBI" id="CHEBI:16526"/>
        <dbReference type="ChEBI" id="CHEBI:33019"/>
        <dbReference type="ChEBI" id="CHEBI:37575"/>
        <dbReference type="ChEBI" id="CHEBI:57841"/>
        <dbReference type="ChEBI" id="CHEBI:62890"/>
        <dbReference type="EC" id="2.5.1.3"/>
    </reaction>
</comment>
<dbReference type="FunFam" id="3.20.20.70:FF:000096">
    <property type="entry name" value="Thiamine-phosphate synthase"/>
    <property type="match status" value="1"/>
</dbReference>
<keyword evidence="6 10" id="KW-0784">Thiamine biosynthesis</keyword>
<evidence type="ECO:0000256" key="6">
    <source>
        <dbReference type="ARBA" id="ARBA00022977"/>
    </source>
</evidence>
<dbReference type="Pfam" id="PF02581">
    <property type="entry name" value="TMP-TENI"/>
    <property type="match status" value="1"/>
</dbReference>
<evidence type="ECO:0000256" key="12">
    <source>
        <dbReference type="RuleBase" id="RU004253"/>
    </source>
</evidence>
<dbReference type="OrthoDB" id="3243336at2"/>
<dbReference type="SUPFAM" id="SSF51391">
    <property type="entry name" value="Thiamin phosphate synthase"/>
    <property type="match status" value="1"/>
</dbReference>
<evidence type="ECO:0000256" key="11">
    <source>
        <dbReference type="RuleBase" id="RU003826"/>
    </source>
</evidence>
<evidence type="ECO:0000256" key="1">
    <source>
        <dbReference type="ARBA" id="ARBA00003814"/>
    </source>
</evidence>
<dbReference type="GO" id="GO:0005737">
    <property type="term" value="C:cytoplasm"/>
    <property type="evidence" value="ECO:0007669"/>
    <property type="project" value="TreeGrafter"/>
</dbReference>
<feature type="binding site" evidence="10">
    <location>
        <position position="111"/>
    </location>
    <ligand>
        <name>4-amino-2-methyl-5-(diphosphooxymethyl)pyrimidine</name>
        <dbReference type="ChEBI" id="CHEBI:57841"/>
    </ligand>
</feature>
<accession>A0A0K1JDM5</accession>
<dbReference type="GO" id="GO:0004789">
    <property type="term" value="F:thiamine-phosphate diphosphorylase activity"/>
    <property type="evidence" value="ECO:0007669"/>
    <property type="project" value="UniProtKB-UniRule"/>
</dbReference>
<evidence type="ECO:0000256" key="8">
    <source>
        <dbReference type="ARBA" id="ARBA00047851"/>
    </source>
</evidence>
<keyword evidence="4 10" id="KW-0479">Metal-binding</keyword>
<sequence length="213" mass="22059">MTRAPLDLSLYLVTDTDQCGERGLVCTVRDAIAGGVTTVQLRDPDASDDELVALGLLVRQVLDGTGVPLIVNDRVHLVDAIGADGVHVGQDDIPVEEARSLLGPSAYVGLSVHTLAQLDLARQHTDAIDYIGVGPVWATTSKANHAATIGIDGLRDIVRASPWPCVAIGGITADRASRLRHTGASGVAVISAICAQADAGAAAQGLVHAWQQP</sequence>
<evidence type="ECO:0000313" key="15">
    <source>
        <dbReference type="Proteomes" id="UP000066480"/>
    </source>
</evidence>
<dbReference type="RefSeq" id="WP_052589343.1">
    <property type="nucleotide sequence ID" value="NZ_CP011112.1"/>
</dbReference>
<comment type="similarity">
    <text evidence="10 11">Belongs to the thiamine-phosphate synthase family.</text>
</comment>
<dbReference type="EC" id="2.5.1.3" evidence="10"/>
<dbReference type="PANTHER" id="PTHR20857:SF15">
    <property type="entry name" value="THIAMINE-PHOSPHATE SYNTHASE"/>
    <property type="match status" value="1"/>
</dbReference>
<name>A0A0K1JDM5_9MICO</name>
<dbReference type="PATRIC" id="fig|571913.6.peg.242"/>
<comment type="cofactor">
    <cofactor evidence="10">
        <name>Mg(2+)</name>
        <dbReference type="ChEBI" id="CHEBI:18420"/>
    </cofactor>
    <text evidence="10">Binds 1 Mg(2+) ion per subunit.</text>
</comment>
<feature type="binding site" evidence="10">
    <location>
        <begin position="190"/>
        <end position="191"/>
    </location>
    <ligand>
        <name>2-[(2R,5Z)-2-carboxy-4-methylthiazol-5(2H)-ylidene]ethyl phosphate</name>
        <dbReference type="ChEBI" id="CHEBI:62899"/>
    </ligand>
</feature>
<dbReference type="KEGG" id="lmoi:VV02_01180"/>